<protein>
    <recommendedName>
        <fullName evidence="2">Transposase Tc1-like domain-containing protein</fullName>
    </recommendedName>
</protein>
<evidence type="ECO:0000256" key="1">
    <source>
        <dbReference type="ARBA" id="ARBA00004123"/>
    </source>
</evidence>
<comment type="subcellular location">
    <subcellularLocation>
        <location evidence="1">Nucleus</location>
    </subcellularLocation>
</comment>
<dbReference type="Proteomes" id="UP000054359">
    <property type="component" value="Unassembled WGS sequence"/>
</dbReference>
<dbReference type="InterPro" id="IPR009057">
    <property type="entry name" value="Homeodomain-like_sf"/>
</dbReference>
<feature type="non-terminal residue" evidence="3">
    <location>
        <position position="136"/>
    </location>
</feature>
<dbReference type="InterPro" id="IPR002492">
    <property type="entry name" value="Transposase_Tc1-like"/>
</dbReference>
<reference evidence="3 4" key="1">
    <citation type="submission" date="2013-11" db="EMBL/GenBank/DDBJ databases">
        <title>Genome sequencing of Stegodyphus mimosarum.</title>
        <authorList>
            <person name="Bechsgaard J."/>
        </authorList>
    </citation>
    <scope>NUCLEOTIDE SEQUENCE [LARGE SCALE GENOMIC DNA]</scope>
</reference>
<name>A0A087UBQ6_STEMI</name>
<dbReference type="Pfam" id="PF01498">
    <property type="entry name" value="HTH_Tnp_Tc3_2"/>
    <property type="match status" value="1"/>
</dbReference>
<dbReference type="EMBL" id="KK119117">
    <property type="protein sequence ID" value="KFM74795.1"/>
    <property type="molecule type" value="Genomic_DNA"/>
</dbReference>
<evidence type="ECO:0000313" key="3">
    <source>
        <dbReference type="EMBL" id="KFM74795.1"/>
    </source>
</evidence>
<dbReference type="GO" id="GO:0015074">
    <property type="term" value="P:DNA integration"/>
    <property type="evidence" value="ECO:0007669"/>
    <property type="project" value="InterPro"/>
</dbReference>
<dbReference type="GO" id="GO:0003677">
    <property type="term" value="F:DNA binding"/>
    <property type="evidence" value="ECO:0007669"/>
    <property type="project" value="InterPro"/>
</dbReference>
<dbReference type="AlphaFoldDB" id="A0A087UBQ6"/>
<evidence type="ECO:0000313" key="4">
    <source>
        <dbReference type="Proteomes" id="UP000054359"/>
    </source>
</evidence>
<dbReference type="SUPFAM" id="SSF46689">
    <property type="entry name" value="Homeodomain-like"/>
    <property type="match status" value="1"/>
</dbReference>
<evidence type="ECO:0000259" key="2">
    <source>
        <dbReference type="Pfam" id="PF01498"/>
    </source>
</evidence>
<proteinExistence type="predicted"/>
<accession>A0A087UBQ6</accession>
<dbReference type="GO" id="GO:0006313">
    <property type="term" value="P:DNA transposition"/>
    <property type="evidence" value="ECO:0007669"/>
    <property type="project" value="InterPro"/>
</dbReference>
<keyword evidence="4" id="KW-1185">Reference proteome</keyword>
<dbReference type="OrthoDB" id="6436610at2759"/>
<dbReference type="GO" id="GO:0005634">
    <property type="term" value="C:nucleus"/>
    <property type="evidence" value="ECO:0007669"/>
    <property type="project" value="UniProtKB-SubCell"/>
</dbReference>
<feature type="domain" description="Transposase Tc1-like" evidence="2">
    <location>
        <begin position="69"/>
        <end position="136"/>
    </location>
</feature>
<gene>
    <name evidence="3" type="ORF">X975_15821</name>
</gene>
<sequence>MTSRHHLLAELGWRAIGRLEALQSQTEVARWLNVSPVVHSLWRHFQTTDSASRRFSQGRPTAMTSTDDQYLTLCTCRNKTATPTLLISSLAATTGRLVSTSTVCRRLHEGGLYARRPAICVTLASRHRRDRLQWAR</sequence>
<organism evidence="3 4">
    <name type="scientific">Stegodyphus mimosarum</name>
    <name type="common">African social velvet spider</name>
    <dbReference type="NCBI Taxonomy" id="407821"/>
    <lineage>
        <taxon>Eukaryota</taxon>
        <taxon>Metazoa</taxon>
        <taxon>Ecdysozoa</taxon>
        <taxon>Arthropoda</taxon>
        <taxon>Chelicerata</taxon>
        <taxon>Arachnida</taxon>
        <taxon>Araneae</taxon>
        <taxon>Araneomorphae</taxon>
        <taxon>Entelegynae</taxon>
        <taxon>Eresoidea</taxon>
        <taxon>Eresidae</taxon>
        <taxon>Stegodyphus</taxon>
    </lineage>
</organism>